<evidence type="ECO:0000313" key="2">
    <source>
        <dbReference type="Proteomes" id="UP001054801"/>
    </source>
</evidence>
<protein>
    <submittedName>
        <fullName evidence="1">Uncharacterized protein</fullName>
    </submittedName>
</protein>
<reference evidence="1" key="1">
    <citation type="journal article" date="2022" name="Microorganisms">
        <title>Two New Species of Filamentous Sulfur Bacteria of the Genus Thiothrix, Thiothrix winogradskyi sp. nov. and 'Candidatus Thiothrix sulfatifontis' sp. nov.</title>
        <authorList>
            <person name="Ravin N.V."/>
            <person name="Rossetti S."/>
            <person name="Beletsky A.V."/>
            <person name="Kadnikov V.V."/>
            <person name="Rudenko T.S."/>
            <person name="Smolyakov D.D."/>
            <person name="Moskvitina M.I."/>
            <person name="Gureeva M.V."/>
            <person name="Mardanov A.V."/>
            <person name="Grabovich M.Y."/>
        </authorList>
    </citation>
    <scope>NUCLEOTIDE SEQUENCE</scope>
    <source>
        <strain evidence="1">CT3</strain>
    </source>
</reference>
<accession>A0ABY3T4G1</accession>
<organism evidence="1 2">
    <name type="scientific">Thiothrix winogradskyi</name>
    <dbReference type="NCBI Taxonomy" id="96472"/>
    <lineage>
        <taxon>Bacteria</taxon>
        <taxon>Pseudomonadati</taxon>
        <taxon>Pseudomonadota</taxon>
        <taxon>Gammaproteobacteria</taxon>
        <taxon>Thiotrichales</taxon>
        <taxon>Thiotrichaceae</taxon>
        <taxon>Thiothrix</taxon>
    </lineage>
</organism>
<keyword evidence="2" id="KW-1185">Reference proteome</keyword>
<dbReference type="EMBL" id="CP091244">
    <property type="protein sequence ID" value="UJS26275.1"/>
    <property type="molecule type" value="Genomic_DNA"/>
</dbReference>
<gene>
    <name evidence="1" type="ORF">L2Y54_09610</name>
</gene>
<proteinExistence type="predicted"/>
<sequence length="151" mass="16549">MYQHQHHHECVVVPVSAGMAVKPLLTDSFTLHDFCQFVVVGSECECQVDIPSDPNTGQRARFVTFVPVKGDYTVSITGATDFSHVGVNCPLLNPAGFDLTGISDLRVFSMSGAMVKVCWYRSMPRGFQADRSPLNQDANFGFSTSIRDATL</sequence>
<name>A0ABY3T4G1_9GAMM</name>
<dbReference type="Proteomes" id="UP001054801">
    <property type="component" value="Chromosome"/>
</dbReference>
<dbReference type="RefSeq" id="WP_236501644.1">
    <property type="nucleotide sequence ID" value="NZ_CP091244.1"/>
</dbReference>
<evidence type="ECO:0000313" key="1">
    <source>
        <dbReference type="EMBL" id="UJS26275.1"/>
    </source>
</evidence>